<organism evidence="1 2">
    <name type="scientific">Piromyces finnis</name>
    <dbReference type="NCBI Taxonomy" id="1754191"/>
    <lineage>
        <taxon>Eukaryota</taxon>
        <taxon>Fungi</taxon>
        <taxon>Fungi incertae sedis</taxon>
        <taxon>Chytridiomycota</taxon>
        <taxon>Chytridiomycota incertae sedis</taxon>
        <taxon>Neocallimastigomycetes</taxon>
        <taxon>Neocallimastigales</taxon>
        <taxon>Neocallimastigaceae</taxon>
        <taxon>Piromyces</taxon>
    </lineage>
</organism>
<evidence type="ECO:0000313" key="2">
    <source>
        <dbReference type="Proteomes" id="UP000193719"/>
    </source>
</evidence>
<dbReference type="Proteomes" id="UP000193719">
    <property type="component" value="Unassembled WGS sequence"/>
</dbReference>
<reference evidence="1 2" key="2">
    <citation type="submission" date="2016-08" db="EMBL/GenBank/DDBJ databases">
        <title>Pervasive Adenine N6-methylation of Active Genes in Fungi.</title>
        <authorList>
            <consortium name="DOE Joint Genome Institute"/>
            <person name="Mondo S.J."/>
            <person name="Dannebaum R.O."/>
            <person name="Kuo R.C."/>
            <person name="Labutti K."/>
            <person name="Haridas S."/>
            <person name="Kuo A."/>
            <person name="Salamov A."/>
            <person name="Ahrendt S.R."/>
            <person name="Lipzen A."/>
            <person name="Sullivan W."/>
            <person name="Andreopoulos W.B."/>
            <person name="Clum A."/>
            <person name="Lindquist E."/>
            <person name="Daum C."/>
            <person name="Ramamoorthy G.K."/>
            <person name="Gryganskyi A."/>
            <person name="Culley D."/>
            <person name="Magnuson J.K."/>
            <person name="James T.Y."/>
            <person name="O'Malley M.A."/>
            <person name="Stajich J.E."/>
            <person name="Spatafora J.W."/>
            <person name="Visel A."/>
            <person name="Grigoriev I.V."/>
        </authorList>
    </citation>
    <scope>NUCLEOTIDE SEQUENCE [LARGE SCALE GENOMIC DNA]</scope>
    <source>
        <strain evidence="2">finn</strain>
    </source>
</reference>
<keyword evidence="2" id="KW-1185">Reference proteome</keyword>
<dbReference type="EMBL" id="MCFH01000009">
    <property type="protein sequence ID" value="ORX55379.1"/>
    <property type="molecule type" value="Genomic_DNA"/>
</dbReference>
<comment type="caution">
    <text evidence="1">The sequence shown here is derived from an EMBL/GenBank/DDBJ whole genome shotgun (WGS) entry which is preliminary data.</text>
</comment>
<evidence type="ECO:0000313" key="1">
    <source>
        <dbReference type="EMBL" id="ORX55379.1"/>
    </source>
</evidence>
<gene>
    <name evidence="1" type="ORF">BCR36DRAFT_185175</name>
</gene>
<dbReference type="AlphaFoldDB" id="A0A1Y1VG91"/>
<reference evidence="1 2" key="1">
    <citation type="submission" date="2016-08" db="EMBL/GenBank/DDBJ databases">
        <title>Genomes of anaerobic fungi encode conserved fungal cellulosomes for biomass hydrolysis.</title>
        <authorList>
            <consortium name="DOE Joint Genome Institute"/>
            <person name="Haitjema C.H."/>
            <person name="Gilmore S.P."/>
            <person name="Henske J.K."/>
            <person name="Solomon K.V."/>
            <person name="De Groot R."/>
            <person name="Kuo A."/>
            <person name="Mondo S.J."/>
            <person name="Salamov A.A."/>
            <person name="Labutti K."/>
            <person name="Zhao Z."/>
            <person name="Chiniquy J."/>
            <person name="Barry K."/>
            <person name="Brewer H.M."/>
            <person name="Purvine S.O."/>
            <person name="Wright A.T."/>
            <person name="Boxma B."/>
            <person name="Van Alen T."/>
            <person name="Hackstein J.H."/>
            <person name="Baker S.E."/>
            <person name="Grigoriev I.V."/>
            <person name="O'Malley M.A."/>
        </authorList>
    </citation>
    <scope>NUCLEOTIDE SEQUENCE [LARGE SCALE GENOMIC DNA]</scope>
    <source>
        <strain evidence="2">finn</strain>
    </source>
</reference>
<name>A0A1Y1VG91_9FUNG</name>
<sequence>MNINNDEKSFCYQNILINNPQNPNINTNHENNIHKIKANKTYSDEKYKEISYFDRNNQSITNNYGNNVSHVNSINIITTNELTRSGIPNNYQLFNSNFSSPSDSFYKENNYPYSLCSPSSNNPNNNINLFHHLLINNYSNNNSNYDNSYTNIGKSMENLQNQQNFPQRNGNIVTFDSQSGNFDPTASIISCPPYVEQKQNFYSIPNNNPSALSLPGYISPQNFSPLQPYYTINQKIEECENETQSMNGSFNSKPSNKCSVKKGADLEIIPINLANSPLTVFLNLI</sequence>
<proteinExistence type="predicted"/>
<accession>A0A1Y1VG91</accession>
<protein>
    <submittedName>
        <fullName evidence="1">Uncharacterized protein</fullName>
    </submittedName>
</protein>